<evidence type="ECO:0000313" key="5">
    <source>
        <dbReference type="EMBL" id="EAX94831.1"/>
    </source>
</evidence>
<reference evidence="5" key="2">
    <citation type="journal article" date="2007" name="Science">
        <title>Draft genome sequence of the sexually transmitted pathogen Trichomonas vaginalis.</title>
        <authorList>
            <person name="Carlton J.M."/>
            <person name="Hirt R.P."/>
            <person name="Silva J.C."/>
            <person name="Delcher A.L."/>
            <person name="Schatz M."/>
            <person name="Zhao Q."/>
            <person name="Wortman J.R."/>
            <person name="Bidwell S.L."/>
            <person name="Alsmark U.C.M."/>
            <person name="Besteiro S."/>
            <person name="Sicheritz-Ponten T."/>
            <person name="Noel C.J."/>
            <person name="Dacks J.B."/>
            <person name="Foster P.G."/>
            <person name="Simillion C."/>
            <person name="Van de Peer Y."/>
            <person name="Miranda-Saavedra D."/>
            <person name="Barton G.J."/>
            <person name="Westrop G.D."/>
            <person name="Mueller S."/>
            <person name="Dessi D."/>
            <person name="Fiori P.L."/>
            <person name="Ren Q."/>
            <person name="Paulsen I."/>
            <person name="Zhang H."/>
            <person name="Bastida-Corcuera F.D."/>
            <person name="Simoes-Barbosa A."/>
            <person name="Brown M.T."/>
            <person name="Hayes R.D."/>
            <person name="Mukherjee M."/>
            <person name="Okumura C.Y."/>
            <person name="Schneider R."/>
            <person name="Smith A.J."/>
            <person name="Vanacova S."/>
            <person name="Villalvazo M."/>
            <person name="Haas B.J."/>
            <person name="Pertea M."/>
            <person name="Feldblyum T.V."/>
            <person name="Utterback T.R."/>
            <person name="Shu C.L."/>
            <person name="Osoegawa K."/>
            <person name="de Jong P.J."/>
            <person name="Hrdy I."/>
            <person name="Horvathova L."/>
            <person name="Zubacova Z."/>
            <person name="Dolezal P."/>
            <person name="Malik S.B."/>
            <person name="Logsdon J.M. Jr."/>
            <person name="Henze K."/>
            <person name="Gupta A."/>
            <person name="Wang C.C."/>
            <person name="Dunne R.L."/>
            <person name="Upcroft J.A."/>
            <person name="Upcroft P."/>
            <person name="White O."/>
            <person name="Salzberg S.L."/>
            <person name="Tang P."/>
            <person name="Chiu C.-H."/>
            <person name="Lee Y.-S."/>
            <person name="Embley T.M."/>
            <person name="Coombs G.H."/>
            <person name="Mottram J.C."/>
            <person name="Tachezy J."/>
            <person name="Fraser-Liggett C.M."/>
            <person name="Johnson P.J."/>
        </authorList>
    </citation>
    <scope>NUCLEOTIDE SEQUENCE [LARGE SCALE GENOMIC DNA]</scope>
    <source>
        <strain evidence="5">G3</strain>
    </source>
</reference>
<evidence type="ECO:0000256" key="3">
    <source>
        <dbReference type="SAM" id="MobiDB-lite"/>
    </source>
</evidence>
<feature type="compositionally biased region" description="Basic residues" evidence="3">
    <location>
        <begin position="91"/>
        <end position="100"/>
    </location>
</feature>
<evidence type="ECO:0000313" key="6">
    <source>
        <dbReference type="Proteomes" id="UP000001542"/>
    </source>
</evidence>
<dbReference type="VEuPathDB" id="TrichDB:TVAG_355670"/>
<keyword evidence="1 2" id="KW-0238">DNA-binding</keyword>
<dbReference type="Proteomes" id="UP000001542">
    <property type="component" value="Unassembled WGS sequence"/>
</dbReference>
<dbReference type="Pfam" id="PF00505">
    <property type="entry name" value="HMG_box"/>
    <property type="match status" value="1"/>
</dbReference>
<proteinExistence type="predicted"/>
<keyword evidence="2" id="KW-0539">Nucleus</keyword>
<dbReference type="PANTHER" id="PTHR48112">
    <property type="entry name" value="HIGH MOBILITY GROUP PROTEIN DSP1"/>
    <property type="match status" value="1"/>
</dbReference>
<evidence type="ECO:0000256" key="2">
    <source>
        <dbReference type="PROSITE-ProRule" id="PRU00267"/>
    </source>
</evidence>
<evidence type="ECO:0000259" key="4">
    <source>
        <dbReference type="PROSITE" id="PS50118"/>
    </source>
</evidence>
<gene>
    <name evidence="5" type="ORF">TVAG_355670</name>
</gene>
<dbReference type="SMR" id="A2FJU0"/>
<reference evidence="5" key="1">
    <citation type="submission" date="2006-10" db="EMBL/GenBank/DDBJ databases">
        <authorList>
            <person name="Amadeo P."/>
            <person name="Zhao Q."/>
            <person name="Wortman J."/>
            <person name="Fraser-Liggett C."/>
            <person name="Carlton J."/>
        </authorList>
    </citation>
    <scope>NUCLEOTIDE SEQUENCE</scope>
    <source>
        <strain evidence="5">G3</strain>
    </source>
</reference>
<name>A2FJU0_TRIV3</name>
<feature type="domain" description="HMG box" evidence="4">
    <location>
        <begin position="25"/>
        <end position="96"/>
    </location>
</feature>
<dbReference type="SUPFAM" id="SSF47095">
    <property type="entry name" value="HMG-box"/>
    <property type="match status" value="1"/>
</dbReference>
<protein>
    <submittedName>
        <fullName evidence="5">HMG box family protein</fullName>
    </submittedName>
</protein>
<dbReference type="Gene3D" id="1.10.30.10">
    <property type="entry name" value="High mobility group box domain"/>
    <property type="match status" value="1"/>
</dbReference>
<feature type="DNA-binding region" description="HMG box" evidence="2">
    <location>
        <begin position="25"/>
        <end position="96"/>
    </location>
</feature>
<dbReference type="SMART" id="SM00398">
    <property type="entry name" value="HMG"/>
    <property type="match status" value="1"/>
</dbReference>
<dbReference type="CDD" id="cd00084">
    <property type="entry name" value="HMG-box_SF"/>
    <property type="match status" value="1"/>
</dbReference>
<dbReference type="PANTHER" id="PTHR48112:SF22">
    <property type="entry name" value="MITOCHONDRIAL TRANSCRIPTION FACTOR A, ISOFORM B"/>
    <property type="match status" value="1"/>
</dbReference>
<dbReference type="VEuPathDB" id="TrichDB:TVAGG3_0364390"/>
<evidence type="ECO:0000256" key="1">
    <source>
        <dbReference type="ARBA" id="ARBA00023125"/>
    </source>
</evidence>
<feature type="region of interest" description="Disordered" evidence="3">
    <location>
        <begin position="91"/>
        <end position="129"/>
    </location>
</feature>
<feature type="compositionally biased region" description="Polar residues" evidence="3">
    <location>
        <begin position="104"/>
        <end position="113"/>
    </location>
</feature>
<organism evidence="5 6">
    <name type="scientific">Trichomonas vaginalis (strain ATCC PRA-98 / G3)</name>
    <dbReference type="NCBI Taxonomy" id="412133"/>
    <lineage>
        <taxon>Eukaryota</taxon>
        <taxon>Metamonada</taxon>
        <taxon>Parabasalia</taxon>
        <taxon>Trichomonadida</taxon>
        <taxon>Trichomonadidae</taxon>
        <taxon>Trichomonas</taxon>
    </lineage>
</organism>
<dbReference type="OrthoDB" id="6247875at2759"/>
<dbReference type="EMBL" id="DS113835">
    <property type="protein sequence ID" value="EAX94831.1"/>
    <property type="molecule type" value="Genomic_DNA"/>
</dbReference>
<sequence length="159" mass="18348">MTEVENPTDPPEPNRPNIMKTKTYTRYILDAFQIFCIERRNEYMKEHPELKNSEVTSILAGVWRNMPDKEKESYSSIARNLQNNKCKVERKIRKVKAKNKPPKDSTSQSNTEITEPDPEIDVGTSGITLPPPKIYIVSRTGMGEEISEVSYNLLRMQDE</sequence>
<dbReference type="RefSeq" id="XP_001307761.1">
    <property type="nucleotide sequence ID" value="XM_001307760.1"/>
</dbReference>
<dbReference type="PROSITE" id="PS50118">
    <property type="entry name" value="HMG_BOX_2"/>
    <property type="match status" value="1"/>
</dbReference>
<dbReference type="KEGG" id="tva:4752574"/>
<dbReference type="InterPro" id="IPR036910">
    <property type="entry name" value="HMG_box_dom_sf"/>
</dbReference>
<accession>A2FJU0</accession>
<dbReference type="InterPro" id="IPR050342">
    <property type="entry name" value="HMGB"/>
</dbReference>
<keyword evidence="6" id="KW-1185">Reference proteome</keyword>
<dbReference type="InterPro" id="IPR009071">
    <property type="entry name" value="HMG_box_dom"/>
</dbReference>
<dbReference type="GO" id="GO:0005634">
    <property type="term" value="C:nucleus"/>
    <property type="evidence" value="ECO:0000318"/>
    <property type="project" value="GO_Central"/>
</dbReference>
<dbReference type="GO" id="GO:0003677">
    <property type="term" value="F:DNA binding"/>
    <property type="evidence" value="ECO:0007669"/>
    <property type="project" value="UniProtKB-UniRule"/>
</dbReference>
<dbReference type="InParanoid" id="A2FJU0"/>
<dbReference type="AlphaFoldDB" id="A2FJU0"/>